<evidence type="ECO:0000256" key="3">
    <source>
        <dbReference type="ARBA" id="ARBA00022729"/>
    </source>
</evidence>
<dbReference type="Gene3D" id="3.40.50.1980">
    <property type="entry name" value="Nitrogenase molybdenum iron protein domain"/>
    <property type="match status" value="2"/>
</dbReference>
<evidence type="ECO:0000256" key="4">
    <source>
        <dbReference type="RuleBase" id="RU003512"/>
    </source>
</evidence>
<keyword evidence="3 5" id="KW-0732">Signal</keyword>
<dbReference type="PROSITE" id="PS51257">
    <property type="entry name" value="PROKAR_LIPOPROTEIN"/>
    <property type="match status" value="1"/>
</dbReference>
<dbReference type="Pfam" id="PF01297">
    <property type="entry name" value="ZnuA"/>
    <property type="match status" value="1"/>
</dbReference>
<dbReference type="InterPro" id="IPR006127">
    <property type="entry name" value="ZnuA-like"/>
</dbReference>
<dbReference type="InterPro" id="IPR006128">
    <property type="entry name" value="Lipoprotein_PsaA-like"/>
</dbReference>
<organism evidence="6 7">
    <name type="scientific">Caproicibacterium amylolyticum</name>
    <dbReference type="NCBI Taxonomy" id="2766537"/>
    <lineage>
        <taxon>Bacteria</taxon>
        <taxon>Bacillati</taxon>
        <taxon>Bacillota</taxon>
        <taxon>Clostridia</taxon>
        <taxon>Eubacteriales</taxon>
        <taxon>Oscillospiraceae</taxon>
        <taxon>Caproicibacterium</taxon>
    </lineage>
</organism>
<sequence>MYKKFFAALLSFSLAAAALSGCSNTQTSAVVSSSQAASQSSAAENKVLNVSVTFDAMAEFTKAVGKDKINVSVIIPDGTEPHDFEPKAQDLVGLSKADVFVYNGFGMEAWADKAIKSANNSKLITVEASKGAKPIQNTDADEVKEHGQYDPHLWLSVKGAETEVRNICDALSKADAPDKSTFEQNRDSYLAQLEKLRSEYADKFKSVAKKSFVTGHAAFAYFCRDFNLQQNSVEDVFAEGEPSTQQLAELVSYCKKNKVTTIFAEDMASPAVSKTLANEVGAKVETIYTIESAEDNKDYLTRVKENMDKIYASLK</sequence>
<dbReference type="PRINTS" id="PR00691">
    <property type="entry name" value="ADHESINB"/>
</dbReference>
<name>A0A7G9WDQ6_9FIRM</name>
<evidence type="ECO:0000256" key="1">
    <source>
        <dbReference type="ARBA" id="ARBA00011028"/>
    </source>
</evidence>
<keyword evidence="2 4" id="KW-0813">Transport</keyword>
<protein>
    <submittedName>
        <fullName evidence="6">Zinc ABC transporter substrate-binding protein</fullName>
    </submittedName>
</protein>
<feature type="signal peptide" evidence="5">
    <location>
        <begin position="1"/>
        <end position="18"/>
    </location>
</feature>
<dbReference type="GO" id="GO:0046872">
    <property type="term" value="F:metal ion binding"/>
    <property type="evidence" value="ECO:0007669"/>
    <property type="project" value="InterPro"/>
</dbReference>
<reference evidence="6 7" key="1">
    <citation type="submission" date="2020-08" db="EMBL/GenBank/DDBJ databases">
        <authorList>
            <person name="Ren C."/>
            <person name="Gu Y."/>
            <person name="Xu Y."/>
        </authorList>
    </citation>
    <scope>NUCLEOTIDE SEQUENCE [LARGE SCALE GENOMIC DNA]</scope>
    <source>
        <strain evidence="6 7">LBM18003</strain>
    </source>
</reference>
<dbReference type="GO" id="GO:0007155">
    <property type="term" value="P:cell adhesion"/>
    <property type="evidence" value="ECO:0007669"/>
    <property type="project" value="InterPro"/>
</dbReference>
<dbReference type="Proteomes" id="UP000516046">
    <property type="component" value="Chromosome"/>
</dbReference>
<evidence type="ECO:0000256" key="2">
    <source>
        <dbReference type="ARBA" id="ARBA00022448"/>
    </source>
</evidence>
<dbReference type="RefSeq" id="WP_212505885.1">
    <property type="nucleotide sequence ID" value="NZ_CP060696.1"/>
</dbReference>
<dbReference type="AlphaFoldDB" id="A0A7G9WDQ6"/>
<keyword evidence="7" id="KW-1185">Reference proteome</keyword>
<proteinExistence type="inferred from homology"/>
<dbReference type="KEGG" id="caml:H6X83_07470"/>
<gene>
    <name evidence="6" type="ORF">H6X83_07470</name>
</gene>
<evidence type="ECO:0000313" key="6">
    <source>
        <dbReference type="EMBL" id="QNO16818.1"/>
    </source>
</evidence>
<dbReference type="CDD" id="cd01017">
    <property type="entry name" value="AdcA"/>
    <property type="match status" value="1"/>
</dbReference>
<comment type="similarity">
    <text evidence="1 4">Belongs to the bacterial solute-binding protein 9 family.</text>
</comment>
<accession>A0A7G9WDQ6</accession>
<dbReference type="InterPro" id="IPR006129">
    <property type="entry name" value="AdhesinB"/>
</dbReference>
<feature type="chain" id="PRO_5039540388" evidence="5">
    <location>
        <begin position="19"/>
        <end position="315"/>
    </location>
</feature>
<dbReference type="InterPro" id="IPR050492">
    <property type="entry name" value="Bact_metal-bind_prot9"/>
</dbReference>
<evidence type="ECO:0000256" key="5">
    <source>
        <dbReference type="SAM" id="SignalP"/>
    </source>
</evidence>
<dbReference type="PANTHER" id="PTHR42953">
    <property type="entry name" value="HIGH-AFFINITY ZINC UPTAKE SYSTEM PROTEIN ZNUA-RELATED"/>
    <property type="match status" value="1"/>
</dbReference>
<dbReference type="PANTHER" id="PTHR42953:SF3">
    <property type="entry name" value="HIGH-AFFINITY ZINC UPTAKE SYSTEM PROTEIN ZNUA"/>
    <property type="match status" value="1"/>
</dbReference>
<evidence type="ECO:0000313" key="7">
    <source>
        <dbReference type="Proteomes" id="UP000516046"/>
    </source>
</evidence>
<dbReference type="PRINTS" id="PR00690">
    <property type="entry name" value="ADHESNFAMILY"/>
</dbReference>
<dbReference type="GO" id="GO:0030001">
    <property type="term" value="P:metal ion transport"/>
    <property type="evidence" value="ECO:0007669"/>
    <property type="project" value="InterPro"/>
</dbReference>
<dbReference type="SUPFAM" id="SSF53807">
    <property type="entry name" value="Helical backbone' metal receptor"/>
    <property type="match status" value="1"/>
</dbReference>
<dbReference type="EMBL" id="CP060696">
    <property type="protein sequence ID" value="QNO16818.1"/>
    <property type="molecule type" value="Genomic_DNA"/>
</dbReference>